<comment type="caution">
    <text evidence="2">The sequence shown here is derived from an EMBL/GenBank/DDBJ whole genome shotgun (WGS) entry which is preliminary data.</text>
</comment>
<feature type="chain" id="PRO_5047186803" description="LamG domain-containing protein" evidence="1">
    <location>
        <begin position="25"/>
        <end position="218"/>
    </location>
</feature>
<accession>A0ABW2Y2Z9</accession>
<evidence type="ECO:0000313" key="3">
    <source>
        <dbReference type="Proteomes" id="UP001597063"/>
    </source>
</evidence>
<protein>
    <recommendedName>
        <fullName evidence="4">LamG domain-containing protein</fullName>
    </recommendedName>
</protein>
<feature type="signal peptide" evidence="1">
    <location>
        <begin position="1"/>
        <end position="24"/>
    </location>
</feature>
<evidence type="ECO:0008006" key="4">
    <source>
        <dbReference type="Google" id="ProtNLM"/>
    </source>
</evidence>
<evidence type="ECO:0000256" key="1">
    <source>
        <dbReference type="SAM" id="SignalP"/>
    </source>
</evidence>
<sequence length="218" mass="21791">MAATAVTVTVAAALLAATQTTALAATTVFSENFQTTPTGPLGAPWSISRAGGSTAAVVDTPDHGRVLELRGSPASGDFLIASRAFSSSATEVRYTFAVNPAAGASFVTALNGAGSSIGSRRIRLERDPGSTTLTAQTTPSGTSACGTLPSGTWSTVTLQVHAAASPHTFDVLLNGAPTKCTGITTGLGAPFTGLNVMDASNDGFGGTVRFDDLLVTAP</sequence>
<reference evidence="3" key="1">
    <citation type="journal article" date="2019" name="Int. J. Syst. Evol. Microbiol.">
        <title>The Global Catalogue of Microorganisms (GCM) 10K type strain sequencing project: providing services to taxonomists for standard genome sequencing and annotation.</title>
        <authorList>
            <consortium name="The Broad Institute Genomics Platform"/>
            <consortium name="The Broad Institute Genome Sequencing Center for Infectious Disease"/>
            <person name="Wu L."/>
            <person name="Ma J."/>
        </authorList>
    </citation>
    <scope>NUCLEOTIDE SEQUENCE [LARGE SCALE GENOMIC DNA]</scope>
    <source>
        <strain evidence="3">JCM 9371</strain>
    </source>
</reference>
<name>A0ABW2Y2Z9_9ACTN</name>
<proteinExistence type="predicted"/>
<dbReference type="EMBL" id="JBHTGP010000035">
    <property type="protein sequence ID" value="MFD0692128.1"/>
    <property type="molecule type" value="Genomic_DNA"/>
</dbReference>
<dbReference type="Proteomes" id="UP001597063">
    <property type="component" value="Unassembled WGS sequence"/>
</dbReference>
<organism evidence="2 3">
    <name type="scientific">Actinomadura fibrosa</name>
    <dbReference type="NCBI Taxonomy" id="111802"/>
    <lineage>
        <taxon>Bacteria</taxon>
        <taxon>Bacillati</taxon>
        <taxon>Actinomycetota</taxon>
        <taxon>Actinomycetes</taxon>
        <taxon>Streptosporangiales</taxon>
        <taxon>Thermomonosporaceae</taxon>
        <taxon>Actinomadura</taxon>
    </lineage>
</organism>
<gene>
    <name evidence="2" type="ORF">ACFQZM_47100</name>
</gene>
<keyword evidence="3" id="KW-1185">Reference proteome</keyword>
<dbReference type="RefSeq" id="WP_131760920.1">
    <property type="nucleotide sequence ID" value="NZ_CAACUY010000136.1"/>
</dbReference>
<evidence type="ECO:0000313" key="2">
    <source>
        <dbReference type="EMBL" id="MFD0692128.1"/>
    </source>
</evidence>
<keyword evidence="1" id="KW-0732">Signal</keyword>